<feature type="region of interest" description="Disordered" evidence="1">
    <location>
        <begin position="822"/>
        <end position="848"/>
    </location>
</feature>
<evidence type="ECO:0000256" key="1">
    <source>
        <dbReference type="SAM" id="MobiDB-lite"/>
    </source>
</evidence>
<feature type="region of interest" description="Disordered" evidence="1">
    <location>
        <begin position="948"/>
        <end position="990"/>
    </location>
</feature>
<evidence type="ECO:0000313" key="2">
    <source>
        <dbReference type="EMBL" id="CAE0252582.1"/>
    </source>
</evidence>
<organism evidence="2">
    <name type="scientific">Palpitomonas bilix</name>
    <dbReference type="NCBI Taxonomy" id="652834"/>
    <lineage>
        <taxon>Eukaryota</taxon>
        <taxon>Eukaryota incertae sedis</taxon>
    </lineage>
</organism>
<dbReference type="AlphaFoldDB" id="A0A7S3DBZ9"/>
<reference evidence="2" key="1">
    <citation type="submission" date="2021-01" db="EMBL/GenBank/DDBJ databases">
        <authorList>
            <person name="Corre E."/>
            <person name="Pelletier E."/>
            <person name="Niang G."/>
            <person name="Scheremetjew M."/>
            <person name="Finn R."/>
            <person name="Kale V."/>
            <person name="Holt S."/>
            <person name="Cochrane G."/>
            <person name="Meng A."/>
            <person name="Brown T."/>
            <person name="Cohen L."/>
        </authorList>
    </citation>
    <scope>NUCLEOTIDE SEQUENCE</scope>
    <source>
        <strain evidence="2">NIES-2562</strain>
    </source>
</reference>
<sequence length="990" mass="110752">MAGASALLPGWLSKAKEDITHAPEWNSLATQIFKKLQLVLQQHSVEFFNDLTGEEKSLFVAQAEAELHESDVYKDFTTIVGKVVDSHLEEEIREEVRSADASLSVSDLMIGKAGLAAASLIHFAREQKWRLLHIFLQKLPPPLRVEVWKMVLVDVKTRVTYEDFVLNKQGTAPISRAELEITKKCRHILETEFMELNTGRILAIMKSVISFYVYSHSDGGQAMPVVPEHDPLGHCFYAIIPLLWVFVKSDGKADASIVAECLDMMLSVPRPIDVGEALAEQMPAAAVKKNAAKASAIDFGRAVLRLLRSVDEELYSGLRRVFVDNVLGDDVGEAHEGGKEGEDSNKEDIPSVYALRISHTLQFATSRLFVGAIRDMDAVFYLWDQIILANSDPATLTVRKVPLDHDDVKFGQVDILPHICCTLLILARERLLGAANQTSVDNSFRNALRHYSSHIVRRTFETKFGNTVRERLGLSATSDVRMDVLQHKFKPGVNLPDRRYRRPTESQAVQVGEIPKSPSPIPTPVALTPVPATPEIIPLSVHINHARALTDAATYLQAVSRRVMAQLNHSVDVDEAWGLMRKKEEKDRRNAEKQKVAQKRLTASVSNANTTTTCPLPGIMVGDLTVKLDSGREFVFVTPKLFYRDETVPGFVRKVMAMEENRGAIETYLDAAILDLDLPTRKKKRREKRIAATKVGNALRDQLVKLMPFMSTEGAIFGGAHSSEYADSDEEVEQVAPSAPDKYMDYAAKRWSYISRGRVLGPSSFEEFLEYARQKKVTAVWYPGMEKWVKLKEMEGLQECIDFDPSNVVKRAHWLKEVDLAESVPSTPPPAPDGALTIEDDDYDEDELPQPSDDLAKASALVFHTIRLLLRGPKEVWEEVKQQAQTEKDTVDGIKTLNKVKYLGDDLADEELHTAGKKQIIAYEEKLDEALDKYYANKAKDVEKARKEYVKQEKKKKKKKGGGASTNVSREVSPNPSPNPSPRPSKNEGE</sequence>
<accession>A0A7S3DBZ9</accession>
<feature type="compositionally biased region" description="Acidic residues" evidence="1">
    <location>
        <begin position="838"/>
        <end position="848"/>
    </location>
</feature>
<protein>
    <submittedName>
        <fullName evidence="2">Uncharacterized protein</fullName>
    </submittedName>
</protein>
<name>A0A7S3DBZ9_9EUKA</name>
<proteinExistence type="predicted"/>
<dbReference type="EMBL" id="HBIB01022695">
    <property type="protein sequence ID" value="CAE0252582.1"/>
    <property type="molecule type" value="Transcribed_RNA"/>
</dbReference>
<gene>
    <name evidence="2" type="ORF">PBIL07802_LOCUS14809</name>
</gene>